<keyword evidence="3" id="KW-1185">Reference proteome</keyword>
<dbReference type="PANTHER" id="PTHR43433:SF5">
    <property type="entry name" value="AB HYDROLASE-1 DOMAIN-CONTAINING PROTEIN"/>
    <property type="match status" value="1"/>
</dbReference>
<dbReference type="SUPFAM" id="SSF53474">
    <property type="entry name" value="alpha/beta-Hydrolases"/>
    <property type="match status" value="1"/>
</dbReference>
<dbReference type="PANTHER" id="PTHR43433">
    <property type="entry name" value="HYDROLASE, ALPHA/BETA FOLD FAMILY PROTEIN"/>
    <property type="match status" value="1"/>
</dbReference>
<proteinExistence type="predicted"/>
<reference evidence="3" key="2">
    <citation type="submission" date="2010-01" db="EMBL/GenBank/DDBJ databases">
        <title>The complete genome of Conexibacter woesei DSM 14684.</title>
        <authorList>
            <consortium name="US DOE Joint Genome Institute (JGI-PGF)"/>
            <person name="Lucas S."/>
            <person name="Copeland A."/>
            <person name="Lapidus A."/>
            <person name="Glavina del Rio T."/>
            <person name="Dalin E."/>
            <person name="Tice H."/>
            <person name="Bruce D."/>
            <person name="Goodwin L."/>
            <person name="Pitluck S."/>
            <person name="Kyrpides N."/>
            <person name="Mavromatis K."/>
            <person name="Ivanova N."/>
            <person name="Mikhailova N."/>
            <person name="Chertkov O."/>
            <person name="Brettin T."/>
            <person name="Detter J.C."/>
            <person name="Han C."/>
            <person name="Larimer F."/>
            <person name="Land M."/>
            <person name="Hauser L."/>
            <person name="Markowitz V."/>
            <person name="Cheng J.-F."/>
            <person name="Hugenholtz P."/>
            <person name="Woyke T."/>
            <person name="Wu D."/>
            <person name="Pukall R."/>
            <person name="Steenblock K."/>
            <person name="Schneider S."/>
            <person name="Klenk H.-P."/>
            <person name="Eisen J.A."/>
        </authorList>
    </citation>
    <scope>NUCLEOTIDE SEQUENCE [LARGE SCALE GENOMIC DNA]</scope>
    <source>
        <strain evidence="3">DSM 14684 / CIP 108061 / JCM 11494 / NBRC 100937 / ID131577</strain>
    </source>
</reference>
<dbReference type="ESTHER" id="conwi-d3fd66">
    <property type="family name" value="Aclacinomycin-methylesterase_RdmC"/>
</dbReference>
<reference evidence="2 3" key="1">
    <citation type="journal article" date="2010" name="Stand. Genomic Sci.">
        <title>Complete genome sequence of Conexibacter woesei type strain (ID131577).</title>
        <authorList>
            <person name="Pukall R."/>
            <person name="Lapidus A."/>
            <person name="Glavina Del Rio T."/>
            <person name="Copeland A."/>
            <person name="Tice H."/>
            <person name="Cheng J.-F."/>
            <person name="Lucas S."/>
            <person name="Chen F."/>
            <person name="Nolan M."/>
            <person name="Bruce D."/>
            <person name="Goodwin L."/>
            <person name="Pitluck S."/>
            <person name="Mavromatis K."/>
            <person name="Ivanova N."/>
            <person name="Ovchinnikova G."/>
            <person name="Pati A."/>
            <person name="Chen A."/>
            <person name="Palaniappan K."/>
            <person name="Land M."/>
            <person name="Hauser L."/>
            <person name="Chang Y.-J."/>
            <person name="Jeffries C.D."/>
            <person name="Chain P."/>
            <person name="Meincke L."/>
            <person name="Sims D."/>
            <person name="Brettin T."/>
            <person name="Detter J.C."/>
            <person name="Rohde M."/>
            <person name="Goeker M."/>
            <person name="Bristow J."/>
            <person name="Eisen J.A."/>
            <person name="Markowitz V."/>
            <person name="Kyrpides N.C."/>
            <person name="Klenk H.-P."/>
            <person name="Hugenholtz P."/>
        </authorList>
    </citation>
    <scope>NUCLEOTIDE SEQUENCE [LARGE SCALE GENOMIC DNA]</scope>
    <source>
        <strain evidence="3">DSM 14684 / CIP 108061 / JCM 11494 / NBRC 100937 / ID131577</strain>
    </source>
</reference>
<organism evidence="2 3">
    <name type="scientific">Conexibacter woesei (strain DSM 14684 / CCUG 47730 / CIP 108061 / JCM 11494 / NBRC 100937 / ID131577)</name>
    <dbReference type="NCBI Taxonomy" id="469383"/>
    <lineage>
        <taxon>Bacteria</taxon>
        <taxon>Bacillati</taxon>
        <taxon>Actinomycetota</taxon>
        <taxon>Thermoleophilia</taxon>
        <taxon>Solirubrobacterales</taxon>
        <taxon>Conexibacteraceae</taxon>
        <taxon>Conexibacter</taxon>
    </lineage>
</organism>
<dbReference type="AlphaFoldDB" id="D3FD66"/>
<dbReference type="OrthoDB" id="8957634at2"/>
<dbReference type="KEGG" id="cwo:Cwoe_5047"/>
<evidence type="ECO:0000259" key="1">
    <source>
        <dbReference type="Pfam" id="PF12146"/>
    </source>
</evidence>
<feature type="domain" description="Serine aminopeptidase S33" evidence="1">
    <location>
        <begin position="24"/>
        <end position="260"/>
    </location>
</feature>
<dbReference type="eggNOG" id="COG2267">
    <property type="taxonomic scope" value="Bacteria"/>
</dbReference>
<accession>D3FD66</accession>
<dbReference type="EMBL" id="CP001854">
    <property type="protein sequence ID" value="ADB53458.1"/>
    <property type="molecule type" value="Genomic_DNA"/>
</dbReference>
<evidence type="ECO:0000313" key="2">
    <source>
        <dbReference type="EMBL" id="ADB53458.1"/>
    </source>
</evidence>
<dbReference type="Proteomes" id="UP000008229">
    <property type="component" value="Chromosome"/>
</dbReference>
<dbReference type="InterPro" id="IPR000073">
    <property type="entry name" value="AB_hydrolase_1"/>
</dbReference>
<dbReference type="Pfam" id="PF12146">
    <property type="entry name" value="Hydrolase_4"/>
    <property type="match status" value="1"/>
</dbReference>
<dbReference type="PRINTS" id="PR00111">
    <property type="entry name" value="ABHYDROLASE"/>
</dbReference>
<name>D3FD66_CONWI</name>
<evidence type="ECO:0000313" key="3">
    <source>
        <dbReference type="Proteomes" id="UP000008229"/>
    </source>
</evidence>
<dbReference type="Gene3D" id="3.40.50.1820">
    <property type="entry name" value="alpha/beta hydrolase"/>
    <property type="match status" value="1"/>
</dbReference>
<dbReference type="RefSeq" id="WP_012936509.1">
    <property type="nucleotide sequence ID" value="NC_013739.1"/>
</dbReference>
<protein>
    <submittedName>
        <fullName evidence="2">Alpha/beta hydrolase fold protein</fullName>
    </submittedName>
</protein>
<dbReference type="HOGENOM" id="CLU_020336_0_0_11"/>
<sequence length="285" mass="30089">MVSGERIVRANGVELCVETFGDAADPAVLLVHGASASMLWWEQELCERIAARGRHVVRFDNRDTGRSASWPPGRPGYSLRDMTDDAIGVLDALGIERAHVAGRSMAGAIAAGAALRHRERVTALTLVSTSPGGPGLPPMSPEFVSFTGSGGPDPGDAAAVVDYVTGLMRVFSGPSPYFDEQAMRALAVRDVARAASIASCLANHFLIELDEDARLEAIDVPTCVVHGERDPVFPLPHAHALRERIPGAELLVLPRAGHELPAPFWDTFADTVAGRPPLAVGAPAG</sequence>
<gene>
    <name evidence="2" type="ordered locus">Cwoe_5047</name>
</gene>
<dbReference type="InterPro" id="IPR029058">
    <property type="entry name" value="AB_hydrolase_fold"/>
</dbReference>
<keyword evidence="2" id="KW-0378">Hydrolase</keyword>
<dbReference type="InterPro" id="IPR050471">
    <property type="entry name" value="AB_hydrolase"/>
</dbReference>
<dbReference type="InterPro" id="IPR022742">
    <property type="entry name" value="Hydrolase_4"/>
</dbReference>
<dbReference type="GO" id="GO:0004806">
    <property type="term" value="F:triacylglycerol lipase activity"/>
    <property type="evidence" value="ECO:0007669"/>
    <property type="project" value="TreeGrafter"/>
</dbReference>
<dbReference type="STRING" id="469383.Cwoe_5047"/>
<dbReference type="GO" id="GO:0046503">
    <property type="term" value="P:glycerolipid catabolic process"/>
    <property type="evidence" value="ECO:0007669"/>
    <property type="project" value="TreeGrafter"/>
</dbReference>